<dbReference type="Gene3D" id="3.30.70.1290">
    <property type="entry name" value="Transposase IS200-like"/>
    <property type="match status" value="1"/>
</dbReference>
<comment type="caution">
    <text evidence="2">The sequence shown here is derived from an EMBL/GenBank/DDBJ whole genome shotgun (WGS) entry which is preliminary data.</text>
</comment>
<dbReference type="InterPro" id="IPR036515">
    <property type="entry name" value="Transposase_17_sf"/>
</dbReference>
<dbReference type="SUPFAM" id="SSF143422">
    <property type="entry name" value="Transposase IS200-like"/>
    <property type="match status" value="1"/>
</dbReference>
<protein>
    <recommendedName>
        <fullName evidence="1">Transposase IS200-like domain-containing protein</fullName>
    </recommendedName>
</protein>
<reference evidence="2 3" key="1">
    <citation type="submission" date="2018-09" db="EMBL/GenBank/DDBJ databases">
        <authorList>
            <person name="Tagini F."/>
        </authorList>
    </citation>
    <scope>NUCLEOTIDE SEQUENCE [LARGE SCALE GENOMIC DNA]</scope>
    <source>
        <strain evidence="2 3">MK4</strain>
    </source>
</reference>
<evidence type="ECO:0000259" key="1">
    <source>
        <dbReference type="Pfam" id="PF01797"/>
    </source>
</evidence>
<accession>A0ABY6RSY4</accession>
<gene>
    <name evidence="2" type="ORF">LAUMK4_05718</name>
</gene>
<evidence type="ECO:0000313" key="3">
    <source>
        <dbReference type="Proteomes" id="UP000271464"/>
    </source>
</evidence>
<dbReference type="InterPro" id="IPR002686">
    <property type="entry name" value="Transposase_17"/>
</dbReference>
<name>A0ABY6RSY4_9MYCO</name>
<feature type="domain" description="Transposase IS200-like" evidence="1">
    <location>
        <begin position="2"/>
        <end position="48"/>
    </location>
</feature>
<organism evidence="2 3">
    <name type="scientific">Mycobacterium persicum</name>
    <dbReference type="NCBI Taxonomy" id="1487726"/>
    <lineage>
        <taxon>Bacteria</taxon>
        <taxon>Bacillati</taxon>
        <taxon>Actinomycetota</taxon>
        <taxon>Actinomycetes</taxon>
        <taxon>Mycobacteriales</taxon>
        <taxon>Mycobacteriaceae</taxon>
        <taxon>Mycobacterium</taxon>
    </lineage>
</organism>
<dbReference type="EMBL" id="UPHM01000152">
    <property type="protein sequence ID" value="VBA32304.1"/>
    <property type="molecule type" value="Genomic_DNA"/>
</dbReference>
<keyword evidence="3" id="KW-1185">Reference proteome</keyword>
<sequence>MSLLHAHLVFVTNYRRRLFTDQMLTFCEHTMLTVCTELDAELVEFNGEAEAAPGDKRDGLTKGLKPEACAQQVPVTTTYLSGFDC</sequence>
<dbReference type="Pfam" id="PF01797">
    <property type="entry name" value="Y1_Tnp"/>
    <property type="match status" value="1"/>
</dbReference>
<proteinExistence type="predicted"/>
<dbReference type="Proteomes" id="UP000271464">
    <property type="component" value="Unassembled WGS sequence"/>
</dbReference>
<evidence type="ECO:0000313" key="2">
    <source>
        <dbReference type="EMBL" id="VBA32304.1"/>
    </source>
</evidence>